<dbReference type="EMBL" id="MNUK01000069">
    <property type="protein sequence ID" value="OIN90441.1"/>
    <property type="molecule type" value="Genomic_DNA"/>
</dbReference>
<organism evidence="1 2">
    <name type="scientific">Candidatus Collierbacteria bacterium CG1_02_44_10</name>
    <dbReference type="NCBI Taxonomy" id="1805087"/>
    <lineage>
        <taxon>Bacteria</taxon>
        <taxon>Candidatus Collieribacteriota</taxon>
    </lineage>
</organism>
<evidence type="ECO:0000313" key="1">
    <source>
        <dbReference type="EMBL" id="OIN90441.1"/>
    </source>
</evidence>
<gene>
    <name evidence="1" type="ORF">AUJ42_03030</name>
</gene>
<proteinExistence type="predicted"/>
<sequence length="97" mass="10996">MPDIYNKKEVKEMIFDGVVEALEQVIFPRFDKIEEEIGGLKEDVGGLKQAVEILDSDMGGVKMRLKVVENKLDGLIDNTLVVRNHERRISKLEKAIA</sequence>
<dbReference type="AlphaFoldDB" id="A0A1J4RSU2"/>
<name>A0A1J4RSU2_9BACT</name>
<accession>A0A1J4RSU2</accession>
<comment type="caution">
    <text evidence="1">The sequence shown here is derived from an EMBL/GenBank/DDBJ whole genome shotgun (WGS) entry which is preliminary data.</text>
</comment>
<dbReference type="Gene3D" id="1.20.5.190">
    <property type="match status" value="1"/>
</dbReference>
<evidence type="ECO:0000313" key="2">
    <source>
        <dbReference type="Proteomes" id="UP000182345"/>
    </source>
</evidence>
<protein>
    <submittedName>
        <fullName evidence="1">Uncharacterized protein</fullName>
    </submittedName>
</protein>
<dbReference type="Proteomes" id="UP000182345">
    <property type="component" value="Unassembled WGS sequence"/>
</dbReference>
<reference evidence="1 2" key="1">
    <citation type="journal article" date="2016" name="Environ. Microbiol.">
        <title>Genomic resolution of a cold subsurface aquifer community provides metabolic insights for novel microbes adapted to high CO concentrations.</title>
        <authorList>
            <person name="Probst A.J."/>
            <person name="Castelle C.J."/>
            <person name="Singh A."/>
            <person name="Brown C.T."/>
            <person name="Anantharaman K."/>
            <person name="Sharon I."/>
            <person name="Hug L.A."/>
            <person name="Burstein D."/>
            <person name="Emerson J.B."/>
            <person name="Thomas B.C."/>
            <person name="Banfield J.F."/>
        </authorList>
    </citation>
    <scope>NUCLEOTIDE SEQUENCE [LARGE SCALE GENOMIC DNA]</scope>
    <source>
        <strain evidence="1">CG1_02_44_10</strain>
    </source>
</reference>